<evidence type="ECO:0000256" key="10">
    <source>
        <dbReference type="ARBA" id="ARBA00022927"/>
    </source>
</evidence>
<evidence type="ECO:0000256" key="11">
    <source>
        <dbReference type="ARBA" id="ARBA00023006"/>
    </source>
</evidence>
<evidence type="ECO:0000256" key="13">
    <source>
        <dbReference type="SAM" id="MobiDB-lite"/>
    </source>
</evidence>
<comment type="similarity">
    <text evidence="2">Belongs to the ATG3 family.</text>
</comment>
<dbReference type="Gene3D" id="3.30.1460.50">
    <property type="match status" value="1"/>
</dbReference>
<dbReference type="EMBL" id="PZQS01000014">
    <property type="protein sequence ID" value="PVD19147.1"/>
    <property type="molecule type" value="Genomic_DNA"/>
</dbReference>
<evidence type="ECO:0000256" key="8">
    <source>
        <dbReference type="ARBA" id="ARBA00022786"/>
    </source>
</evidence>
<keyword evidence="10" id="KW-0653">Protein transport</keyword>
<comment type="caution">
    <text evidence="14">The sequence shown here is derived from an EMBL/GenBank/DDBJ whole genome shotgun (WGS) entry which is preliminary data.</text>
</comment>
<dbReference type="GO" id="GO:0000407">
    <property type="term" value="C:phagophore assembly site"/>
    <property type="evidence" value="ECO:0007669"/>
    <property type="project" value="TreeGrafter"/>
</dbReference>
<protein>
    <recommendedName>
        <fullName evidence="3">Ubiquitin-like-conjugating enzyme ATG3</fullName>
    </recommendedName>
    <alternativeName>
        <fullName evidence="12">Autophagy-related protein 3</fullName>
    </alternativeName>
</protein>
<evidence type="ECO:0000256" key="5">
    <source>
        <dbReference type="ARBA" id="ARBA00022490"/>
    </source>
</evidence>
<evidence type="ECO:0000256" key="3">
    <source>
        <dbReference type="ARBA" id="ARBA00017573"/>
    </source>
</evidence>
<feature type="compositionally biased region" description="Basic and acidic residues" evidence="13">
    <location>
        <begin position="31"/>
        <end position="51"/>
    </location>
</feature>
<comment type="subcellular location">
    <subcellularLocation>
        <location evidence="1">Cytoplasm</location>
    </subcellularLocation>
</comment>
<dbReference type="GO" id="GO:0000045">
    <property type="term" value="P:autophagosome assembly"/>
    <property type="evidence" value="ECO:0007669"/>
    <property type="project" value="TreeGrafter"/>
</dbReference>
<dbReference type="AlphaFoldDB" id="A0A2T7NDA4"/>
<evidence type="ECO:0000256" key="6">
    <source>
        <dbReference type="ARBA" id="ARBA00022499"/>
    </source>
</evidence>
<dbReference type="FunFam" id="3.30.1460.50:FF:000001">
    <property type="entry name" value="Autophagy-related protein 3"/>
    <property type="match status" value="1"/>
</dbReference>
<keyword evidence="15" id="KW-1185">Reference proteome</keyword>
<keyword evidence="8" id="KW-0833">Ubl conjugation pathway</keyword>
<feature type="region of interest" description="Disordered" evidence="13">
    <location>
        <begin position="194"/>
        <end position="217"/>
    </location>
</feature>
<keyword evidence="6" id="KW-1017">Isopeptide bond</keyword>
<dbReference type="InterPro" id="IPR007135">
    <property type="entry name" value="Atg3/Atg10"/>
</dbReference>
<dbReference type="PANTHER" id="PTHR12866">
    <property type="entry name" value="UBIQUITIN-LIKE-CONJUGATING ENZYME ATG3"/>
    <property type="match status" value="1"/>
</dbReference>
<reference evidence="14 15" key="1">
    <citation type="submission" date="2018-04" db="EMBL/GenBank/DDBJ databases">
        <title>The genome of golden apple snail Pomacea canaliculata provides insight into stress tolerance and invasive adaptation.</title>
        <authorList>
            <person name="Liu C."/>
            <person name="Liu B."/>
            <person name="Ren Y."/>
            <person name="Zhang Y."/>
            <person name="Wang H."/>
            <person name="Li S."/>
            <person name="Jiang F."/>
            <person name="Yin L."/>
            <person name="Zhang G."/>
            <person name="Qian W."/>
            <person name="Fan W."/>
        </authorList>
    </citation>
    <scope>NUCLEOTIDE SEQUENCE [LARGE SCALE GENOMIC DNA]</scope>
    <source>
        <strain evidence="14">SZHN2017</strain>
        <tissue evidence="14">Muscle</tissue>
    </source>
</reference>
<organism evidence="14 15">
    <name type="scientific">Pomacea canaliculata</name>
    <name type="common">Golden apple snail</name>
    <dbReference type="NCBI Taxonomy" id="400727"/>
    <lineage>
        <taxon>Eukaryota</taxon>
        <taxon>Metazoa</taxon>
        <taxon>Spiralia</taxon>
        <taxon>Lophotrochozoa</taxon>
        <taxon>Mollusca</taxon>
        <taxon>Gastropoda</taxon>
        <taxon>Caenogastropoda</taxon>
        <taxon>Architaenioglossa</taxon>
        <taxon>Ampullarioidea</taxon>
        <taxon>Ampullariidae</taxon>
        <taxon>Pomacea</taxon>
    </lineage>
</organism>
<keyword evidence="11" id="KW-0072">Autophagy</keyword>
<dbReference type="Pfam" id="PF03987">
    <property type="entry name" value="Autophagy_act_C"/>
    <property type="match status" value="1"/>
</dbReference>
<evidence type="ECO:0000256" key="12">
    <source>
        <dbReference type="ARBA" id="ARBA00034553"/>
    </source>
</evidence>
<evidence type="ECO:0000256" key="2">
    <source>
        <dbReference type="ARBA" id="ARBA00007683"/>
    </source>
</evidence>
<dbReference type="STRING" id="400727.A0A2T7NDA4"/>
<keyword evidence="9" id="KW-0832">Ubl conjugation</keyword>
<name>A0A2T7NDA4_POMCA</name>
<dbReference type="PANTHER" id="PTHR12866:SF2">
    <property type="entry name" value="UBIQUITIN-LIKE-CONJUGATING ENZYME ATG3"/>
    <property type="match status" value="1"/>
</dbReference>
<feature type="compositionally biased region" description="Acidic residues" evidence="13">
    <location>
        <begin position="207"/>
        <end position="217"/>
    </location>
</feature>
<evidence type="ECO:0000256" key="9">
    <source>
        <dbReference type="ARBA" id="ARBA00022843"/>
    </source>
</evidence>
<dbReference type="GO" id="GO:0044804">
    <property type="term" value="P:nucleophagy"/>
    <property type="evidence" value="ECO:0007669"/>
    <property type="project" value="TreeGrafter"/>
</dbReference>
<dbReference type="GO" id="GO:0000422">
    <property type="term" value="P:autophagy of mitochondrion"/>
    <property type="evidence" value="ECO:0007669"/>
    <property type="project" value="TreeGrafter"/>
</dbReference>
<feature type="region of interest" description="Disordered" evidence="13">
    <location>
        <begin position="27"/>
        <end position="52"/>
    </location>
</feature>
<gene>
    <name evidence="14" type="ORF">C0Q70_21711</name>
</gene>
<dbReference type="GO" id="GO:0061723">
    <property type="term" value="P:glycophagy"/>
    <property type="evidence" value="ECO:0007669"/>
    <property type="project" value="TreeGrafter"/>
</dbReference>
<dbReference type="GO" id="GO:0019776">
    <property type="term" value="F:Atg8-family ligase activity"/>
    <property type="evidence" value="ECO:0007669"/>
    <property type="project" value="TreeGrafter"/>
</dbReference>
<evidence type="ECO:0000256" key="1">
    <source>
        <dbReference type="ARBA" id="ARBA00004496"/>
    </source>
</evidence>
<dbReference type="GO" id="GO:0015031">
    <property type="term" value="P:protein transport"/>
    <property type="evidence" value="ECO:0007669"/>
    <property type="project" value="UniProtKB-KW"/>
</dbReference>
<evidence type="ECO:0000313" key="15">
    <source>
        <dbReference type="Proteomes" id="UP000245119"/>
    </source>
</evidence>
<keyword evidence="4" id="KW-0813">Transport</keyword>
<dbReference type="OrthoDB" id="1584384at2759"/>
<evidence type="ECO:0000256" key="4">
    <source>
        <dbReference type="ARBA" id="ARBA00022448"/>
    </source>
</evidence>
<accession>A0A2T7NDA4</accession>
<proteinExistence type="inferred from homology"/>
<sequence length="376" mass="41682">MLTTSAATLAFLNNQIHCSNCSLPSIQKGTEPTKDKRRGLEKEGGGRKDAQATHQWAGNYSRAYAGRDFSLSRCLLNADTQMADIPHFHSGVVYAVPCSESTSSAVLLLLWLAAAKTARCAHFTHLDISHYTKVDISTPEVPCYKRVKQMDNHQEEQEKVIEEEDEDGGWVDTHHFAASDAVASIQEGVSEMVLDSKESQPSVPVSYDDDDDDDGEAEDMEAFERSGMLDKIDRSALVMEQSSNAEASLDSAGGGEVGIVQTRTYDLHITYDKYYQTPRLWLTGYDENKKPLSVEQMYEDFSQDHAKKTVTMETHPHLPGPPMASVHPCRHAEVMKKIIQTVADGGGELDVHMYPLHKILGCIGNWSLSNGMSIHY</sequence>
<dbReference type="Proteomes" id="UP000245119">
    <property type="component" value="Linkage Group LG14"/>
</dbReference>
<dbReference type="GO" id="GO:0005829">
    <property type="term" value="C:cytosol"/>
    <property type="evidence" value="ECO:0007669"/>
    <property type="project" value="TreeGrafter"/>
</dbReference>
<keyword evidence="7" id="KW-0808">Transferase</keyword>
<keyword evidence="5" id="KW-0963">Cytoplasm</keyword>
<evidence type="ECO:0000256" key="7">
    <source>
        <dbReference type="ARBA" id="ARBA00022679"/>
    </source>
</evidence>
<evidence type="ECO:0000313" key="14">
    <source>
        <dbReference type="EMBL" id="PVD19147.1"/>
    </source>
</evidence>